<sequence length="161" mass="17652">ARYVAKALRKNQTLTTLILCDNQIGDIGAQHIAEAIESDQTLQKDLHDRIAKLGSHYTNILASALNINQTLIELDLSKNSIGDAGAQSLAKALQKNQTLLTLCLNCNSIDDIGAQHLIEAFKLNKTLLTLNLCDNLISDECCKSLNNSLINIQSPRCVHFQ</sequence>
<protein>
    <submittedName>
        <fullName evidence="2">Uncharacterized protein</fullName>
    </submittedName>
</protein>
<evidence type="ECO:0000256" key="1">
    <source>
        <dbReference type="ARBA" id="ARBA00022737"/>
    </source>
</evidence>
<dbReference type="EMBL" id="CAJOBB010012530">
    <property type="protein sequence ID" value="CAF4277639.1"/>
    <property type="molecule type" value="Genomic_DNA"/>
</dbReference>
<feature type="non-terminal residue" evidence="2">
    <location>
        <position position="1"/>
    </location>
</feature>
<accession>A0A820GFZ7</accession>
<name>A0A820GFZ7_9BILA</name>
<dbReference type="InterPro" id="IPR001611">
    <property type="entry name" value="Leu-rich_rpt"/>
</dbReference>
<evidence type="ECO:0000313" key="3">
    <source>
        <dbReference type="Proteomes" id="UP000663868"/>
    </source>
</evidence>
<keyword evidence="1" id="KW-0677">Repeat</keyword>
<dbReference type="PANTHER" id="PTHR24111">
    <property type="entry name" value="LEUCINE-RICH REPEAT-CONTAINING PROTEIN 34"/>
    <property type="match status" value="1"/>
</dbReference>
<dbReference type="InterPro" id="IPR032675">
    <property type="entry name" value="LRR_dom_sf"/>
</dbReference>
<dbReference type="AlphaFoldDB" id="A0A820GFZ7"/>
<dbReference type="Pfam" id="PF13516">
    <property type="entry name" value="LRR_6"/>
    <property type="match status" value="3"/>
</dbReference>
<dbReference type="Gene3D" id="3.80.10.10">
    <property type="entry name" value="Ribonuclease Inhibitor"/>
    <property type="match status" value="2"/>
</dbReference>
<dbReference type="InterPro" id="IPR052201">
    <property type="entry name" value="LRR-containing_regulator"/>
</dbReference>
<gene>
    <name evidence="2" type="ORF">KXQ929_LOCUS44249</name>
</gene>
<dbReference type="Proteomes" id="UP000663868">
    <property type="component" value="Unassembled WGS sequence"/>
</dbReference>
<organism evidence="2 3">
    <name type="scientific">Adineta steineri</name>
    <dbReference type="NCBI Taxonomy" id="433720"/>
    <lineage>
        <taxon>Eukaryota</taxon>
        <taxon>Metazoa</taxon>
        <taxon>Spiralia</taxon>
        <taxon>Gnathifera</taxon>
        <taxon>Rotifera</taxon>
        <taxon>Eurotatoria</taxon>
        <taxon>Bdelloidea</taxon>
        <taxon>Adinetida</taxon>
        <taxon>Adinetidae</taxon>
        <taxon>Adineta</taxon>
    </lineage>
</organism>
<comment type="caution">
    <text evidence="2">The sequence shown here is derived from an EMBL/GenBank/DDBJ whole genome shotgun (WGS) entry which is preliminary data.</text>
</comment>
<dbReference type="SMART" id="SM00368">
    <property type="entry name" value="LRR_RI"/>
    <property type="match status" value="4"/>
</dbReference>
<dbReference type="SUPFAM" id="SSF52047">
    <property type="entry name" value="RNI-like"/>
    <property type="match status" value="1"/>
</dbReference>
<evidence type="ECO:0000313" key="2">
    <source>
        <dbReference type="EMBL" id="CAF4277639.1"/>
    </source>
</evidence>
<reference evidence="2" key="1">
    <citation type="submission" date="2021-02" db="EMBL/GenBank/DDBJ databases">
        <authorList>
            <person name="Nowell W R."/>
        </authorList>
    </citation>
    <scope>NUCLEOTIDE SEQUENCE</scope>
</reference>
<dbReference type="PANTHER" id="PTHR24111:SF0">
    <property type="entry name" value="LEUCINE-RICH REPEAT-CONTAINING PROTEIN"/>
    <property type="match status" value="1"/>
</dbReference>
<proteinExistence type="predicted"/>